<keyword evidence="1" id="KW-0812">Transmembrane</keyword>
<gene>
    <name evidence="2" type="ORF">LTR62_000347</name>
</gene>
<accession>A0AAN7YID1</accession>
<dbReference type="AlphaFoldDB" id="A0AAN7YID1"/>
<proteinExistence type="predicted"/>
<protein>
    <submittedName>
        <fullName evidence="2">Uncharacterized protein</fullName>
    </submittedName>
</protein>
<reference evidence="2" key="1">
    <citation type="submission" date="2023-08" db="EMBL/GenBank/DDBJ databases">
        <title>Black Yeasts Isolated from many extreme environments.</title>
        <authorList>
            <person name="Coleine C."/>
            <person name="Stajich J.E."/>
            <person name="Selbmann L."/>
        </authorList>
    </citation>
    <scope>NUCLEOTIDE SEQUENCE</scope>
    <source>
        <strain evidence="2">CCFEE 5401</strain>
    </source>
</reference>
<dbReference type="Proteomes" id="UP001310890">
    <property type="component" value="Unassembled WGS sequence"/>
</dbReference>
<dbReference type="EMBL" id="JAVRRL010000010">
    <property type="protein sequence ID" value="KAK5115891.1"/>
    <property type="molecule type" value="Genomic_DNA"/>
</dbReference>
<organism evidence="2 3">
    <name type="scientific">Meristemomyces frigidus</name>
    <dbReference type="NCBI Taxonomy" id="1508187"/>
    <lineage>
        <taxon>Eukaryota</taxon>
        <taxon>Fungi</taxon>
        <taxon>Dikarya</taxon>
        <taxon>Ascomycota</taxon>
        <taxon>Pezizomycotina</taxon>
        <taxon>Dothideomycetes</taxon>
        <taxon>Dothideomycetidae</taxon>
        <taxon>Mycosphaerellales</taxon>
        <taxon>Teratosphaeriaceae</taxon>
        <taxon>Meristemomyces</taxon>
    </lineage>
</organism>
<evidence type="ECO:0000313" key="3">
    <source>
        <dbReference type="Proteomes" id="UP001310890"/>
    </source>
</evidence>
<evidence type="ECO:0000256" key="1">
    <source>
        <dbReference type="SAM" id="Phobius"/>
    </source>
</evidence>
<name>A0AAN7YID1_9PEZI</name>
<comment type="caution">
    <text evidence="2">The sequence shown here is derived from an EMBL/GenBank/DDBJ whole genome shotgun (WGS) entry which is preliminary data.</text>
</comment>
<sequence length="99" mass="11565">MDEQTEPLAALHRLNLRPSPLRQWAQLPLFLLYFIIPLSVYVGYTLVIWTSEFQLIWLTRLVCIWSACHWLHQGAMGWMAGVGNENYDIRLASYDAELE</sequence>
<feature type="transmembrane region" description="Helical" evidence="1">
    <location>
        <begin position="27"/>
        <end position="49"/>
    </location>
</feature>
<keyword evidence="1" id="KW-1133">Transmembrane helix</keyword>
<evidence type="ECO:0000313" key="2">
    <source>
        <dbReference type="EMBL" id="KAK5115891.1"/>
    </source>
</evidence>
<keyword evidence="1" id="KW-0472">Membrane</keyword>